<dbReference type="HAMAP" id="MF_03038">
    <property type="entry name" value="NUBP1"/>
    <property type="match status" value="1"/>
</dbReference>
<gene>
    <name evidence="10" type="ORF">NDN08_000077</name>
</gene>
<dbReference type="Proteomes" id="UP001157974">
    <property type="component" value="Unassembled WGS sequence"/>
</dbReference>
<feature type="binding site" evidence="8">
    <location>
        <position position="13"/>
    </location>
    <ligand>
        <name>[4Fe-4S] cluster</name>
        <dbReference type="ChEBI" id="CHEBI:49883"/>
        <label>1</label>
    </ligand>
</feature>
<feature type="binding site" evidence="8">
    <location>
        <begin position="69"/>
        <end position="76"/>
    </location>
    <ligand>
        <name>ATP</name>
        <dbReference type="ChEBI" id="CHEBI:30616"/>
    </ligand>
</feature>
<evidence type="ECO:0000256" key="5">
    <source>
        <dbReference type="ARBA" id="ARBA00022840"/>
    </source>
</evidence>
<comment type="cofactor">
    <cofactor evidence="8">
        <name>[4Fe-4S] cluster</name>
        <dbReference type="ChEBI" id="CHEBI:49883"/>
    </cofactor>
    <text evidence="8">Binds 4 [4Fe-4S] clusters per heterotetramer. Contains two stable clusters in the N-termini of NUBP1 and two labile, bridging clusters between subunits of the NUBP1-NUBP2 heterotetramer.</text>
</comment>
<evidence type="ECO:0000256" key="1">
    <source>
        <dbReference type="ARBA" id="ARBA00022485"/>
    </source>
</evidence>
<feature type="binding site" evidence="8">
    <location>
        <position position="243"/>
    </location>
    <ligand>
        <name>[4Fe-4S] cluster</name>
        <dbReference type="ChEBI" id="CHEBI:49883"/>
        <label>2</label>
        <note>ligand shared with heterodimeric partner</note>
    </ligand>
</feature>
<dbReference type="GO" id="GO:0016226">
    <property type="term" value="P:iron-sulfur cluster assembly"/>
    <property type="evidence" value="ECO:0007669"/>
    <property type="project" value="UniProtKB-UniRule"/>
</dbReference>
<dbReference type="GO" id="GO:0140663">
    <property type="term" value="F:ATP-dependent FeS chaperone activity"/>
    <property type="evidence" value="ECO:0007669"/>
    <property type="project" value="InterPro"/>
</dbReference>
<feature type="binding site" evidence="8">
    <location>
        <position position="36"/>
    </location>
    <ligand>
        <name>[4Fe-4S] cluster</name>
        <dbReference type="ChEBI" id="CHEBI:49883"/>
        <label>1</label>
    </ligand>
</feature>
<feature type="binding site" evidence="8">
    <location>
        <position position="246"/>
    </location>
    <ligand>
        <name>[4Fe-4S] cluster</name>
        <dbReference type="ChEBI" id="CHEBI:49883"/>
        <label>2</label>
        <note>ligand shared with heterodimeric partner</note>
    </ligand>
</feature>
<dbReference type="GO" id="GO:0046872">
    <property type="term" value="F:metal ion binding"/>
    <property type="evidence" value="ECO:0007669"/>
    <property type="project" value="UniProtKB-KW"/>
</dbReference>
<evidence type="ECO:0000256" key="2">
    <source>
        <dbReference type="ARBA" id="ARBA00022490"/>
    </source>
</evidence>
<dbReference type="HAMAP" id="MF_02040">
    <property type="entry name" value="Mrp_NBP35"/>
    <property type="match status" value="1"/>
</dbReference>
<name>A0AAV8UJD6_9RHOD</name>
<keyword evidence="4 8" id="KW-0547">Nucleotide-binding</keyword>
<feature type="compositionally biased region" description="Basic and acidic residues" evidence="9">
    <location>
        <begin position="1"/>
        <end position="10"/>
    </location>
</feature>
<evidence type="ECO:0000256" key="4">
    <source>
        <dbReference type="ARBA" id="ARBA00022741"/>
    </source>
</evidence>
<evidence type="ECO:0000256" key="8">
    <source>
        <dbReference type="HAMAP-Rule" id="MF_03038"/>
    </source>
</evidence>
<dbReference type="InterPro" id="IPR028601">
    <property type="entry name" value="NUBP1/Nbp35"/>
</dbReference>
<dbReference type="InterPro" id="IPR033756">
    <property type="entry name" value="YlxH/NBP35"/>
</dbReference>
<dbReference type="AlphaFoldDB" id="A0AAV8UJD6"/>
<keyword evidence="2 8" id="KW-0963">Cytoplasm</keyword>
<keyword evidence="1 8" id="KW-0004">4Fe-4S</keyword>
<dbReference type="InterPro" id="IPR019591">
    <property type="entry name" value="Mrp/NBP35_ATP-bd"/>
</dbReference>
<dbReference type="GO" id="GO:0051539">
    <property type="term" value="F:4 iron, 4 sulfur cluster binding"/>
    <property type="evidence" value="ECO:0007669"/>
    <property type="project" value="UniProtKB-UniRule"/>
</dbReference>
<dbReference type="EMBL" id="JAMWBK010000013">
    <property type="protein sequence ID" value="KAJ8900776.1"/>
    <property type="molecule type" value="Genomic_DNA"/>
</dbReference>
<keyword evidence="5 8" id="KW-0067">ATP-binding</keyword>
<evidence type="ECO:0000256" key="6">
    <source>
        <dbReference type="ARBA" id="ARBA00023004"/>
    </source>
</evidence>
<feature type="binding site" evidence="8">
    <location>
        <position position="27"/>
    </location>
    <ligand>
        <name>[4Fe-4S] cluster</name>
        <dbReference type="ChEBI" id="CHEBI:49883"/>
        <label>1</label>
    </ligand>
</feature>
<protein>
    <recommendedName>
        <fullName evidence="8">Cytosolic Fe-S cluster assembly factor NUBP1 homolog</fullName>
    </recommendedName>
</protein>
<dbReference type="FunFam" id="3.40.50.300:FF:001119">
    <property type="entry name" value="Iron-sulfur cluster carrier protein"/>
    <property type="match status" value="1"/>
</dbReference>
<reference evidence="10 11" key="1">
    <citation type="journal article" date="2023" name="Nat. Commun.">
        <title>Origin of minicircular mitochondrial genomes in red algae.</title>
        <authorList>
            <person name="Lee Y."/>
            <person name="Cho C.H."/>
            <person name="Lee Y.M."/>
            <person name="Park S.I."/>
            <person name="Yang J.H."/>
            <person name="West J.A."/>
            <person name="Bhattacharya D."/>
            <person name="Yoon H.S."/>
        </authorList>
    </citation>
    <scope>NUCLEOTIDE SEQUENCE [LARGE SCALE GENOMIC DNA]</scope>
    <source>
        <strain evidence="10 11">CCMP1338</strain>
        <tissue evidence="10">Whole cell</tissue>
    </source>
</reference>
<evidence type="ECO:0000256" key="3">
    <source>
        <dbReference type="ARBA" id="ARBA00022723"/>
    </source>
</evidence>
<dbReference type="CDD" id="cd02037">
    <property type="entry name" value="Mrp_NBP35"/>
    <property type="match status" value="1"/>
</dbReference>
<accession>A0AAV8UJD6</accession>
<dbReference type="Gene3D" id="3.40.50.300">
    <property type="entry name" value="P-loop containing nucleotide triphosphate hydrolases"/>
    <property type="match status" value="1"/>
</dbReference>
<evidence type="ECO:0000313" key="11">
    <source>
        <dbReference type="Proteomes" id="UP001157974"/>
    </source>
</evidence>
<comment type="similarity">
    <text evidence="8">Belongs to the Mrp/NBP35 ATP-binding proteins family. NUBP1/NBP35 subfamily.</text>
</comment>
<keyword evidence="6 8" id="KW-0408">Iron</keyword>
<dbReference type="PANTHER" id="PTHR23264">
    <property type="entry name" value="NUCLEOTIDE-BINDING PROTEIN NBP35 YEAST -RELATED"/>
    <property type="match status" value="1"/>
</dbReference>
<dbReference type="GO" id="GO:0005524">
    <property type="term" value="F:ATP binding"/>
    <property type="evidence" value="ECO:0007669"/>
    <property type="project" value="UniProtKB-KW"/>
</dbReference>
<dbReference type="SUPFAM" id="SSF52540">
    <property type="entry name" value="P-loop containing nucleoside triphosphate hydrolases"/>
    <property type="match status" value="1"/>
</dbReference>
<keyword evidence="11" id="KW-1185">Reference proteome</keyword>
<keyword evidence="7 8" id="KW-0411">Iron-sulfur</keyword>
<evidence type="ECO:0000313" key="10">
    <source>
        <dbReference type="EMBL" id="KAJ8900776.1"/>
    </source>
</evidence>
<evidence type="ECO:0000256" key="9">
    <source>
        <dbReference type="SAM" id="MobiDB-lite"/>
    </source>
</evidence>
<comment type="function">
    <text evidence="8">Component of the cytosolic iron-sulfur (Fe/S) protein assembly (CIA) machinery. Required for maturation of extramitochondrial Fe-S proteins. The NUBP1-NUBP2 heterotetramer forms a Fe-S scaffold complex, mediating the de novo assembly of an Fe-S cluster and its transfer to target apoproteins.</text>
</comment>
<proteinExistence type="inferred from homology"/>
<comment type="subcellular location">
    <subcellularLocation>
        <location evidence="8">Cytoplasm</location>
    </subcellularLocation>
</comment>
<dbReference type="Pfam" id="PF10609">
    <property type="entry name" value="ParA"/>
    <property type="match status" value="1"/>
</dbReference>
<dbReference type="GO" id="GO:0005829">
    <property type="term" value="C:cytosol"/>
    <property type="evidence" value="ECO:0007669"/>
    <property type="project" value="TreeGrafter"/>
</dbReference>
<keyword evidence="3 8" id="KW-0479">Metal-binding</keyword>
<comment type="subunit">
    <text evidence="8">Heterotetramer of 2 NUBP1 and 2 NUBP2 chains.</text>
</comment>
<dbReference type="PANTHER" id="PTHR23264:SF35">
    <property type="entry name" value="CYTOSOLIC FE-S CLUSTER ASSEMBLY FACTOR NUBP1"/>
    <property type="match status" value="1"/>
</dbReference>
<organism evidence="10 11">
    <name type="scientific">Rhodosorus marinus</name>
    <dbReference type="NCBI Taxonomy" id="101924"/>
    <lineage>
        <taxon>Eukaryota</taxon>
        <taxon>Rhodophyta</taxon>
        <taxon>Stylonematophyceae</taxon>
        <taxon>Stylonematales</taxon>
        <taxon>Stylonemataceae</taxon>
        <taxon>Rhodosorus</taxon>
    </lineage>
</organism>
<sequence>MGDIVPEHAPEGCPGTGSEHAGKSDSCAGCPSQTACASGEAAKEDPDLEIIRNRLSSSRVKNKILVLSGKGGVGKSTFASFLSLALSAQEDMPETGLLDVDICGPSIPHMLSVQGEEVRQSNSGWQPVAVNDNLSVMSVAFLLPGRDNAVAWRGVRKTSLIKQFLKDTDWGELDYLIFDTPPGTSDEHISLLQMLKGCNIDGAVIVTTPQEVSLLDVRKEINFCRMANTPIIGVVENMSGYVCPSCENCVNIFPPSTGGAQAMCTEMGVRFLGRVPLDPKLSAIVDKGKNPFEEARDSAAVKALNAIVHNLQTVLQNEN</sequence>
<feature type="region of interest" description="Disordered" evidence="9">
    <location>
        <begin position="1"/>
        <end position="25"/>
    </location>
</feature>
<feature type="binding site" evidence="8">
    <location>
        <position position="30"/>
    </location>
    <ligand>
        <name>[4Fe-4S] cluster</name>
        <dbReference type="ChEBI" id="CHEBI:49883"/>
        <label>1</label>
    </ligand>
</feature>
<comment type="caution">
    <text evidence="10">The sequence shown here is derived from an EMBL/GenBank/DDBJ whole genome shotgun (WGS) entry which is preliminary data.</text>
</comment>
<evidence type="ECO:0000256" key="7">
    <source>
        <dbReference type="ARBA" id="ARBA00023014"/>
    </source>
</evidence>
<dbReference type="InterPro" id="IPR027417">
    <property type="entry name" value="P-loop_NTPase"/>
</dbReference>